<dbReference type="PROSITE" id="PS50994">
    <property type="entry name" value="INTEGRASE"/>
    <property type="match status" value="1"/>
</dbReference>
<accession>A0A3Q2TEH3</accession>
<evidence type="ECO:0000313" key="4">
    <source>
        <dbReference type="Ensembl" id="ENSFHEP00000014100.1"/>
    </source>
</evidence>
<dbReference type="GO" id="GO:0015074">
    <property type="term" value="P:DNA integration"/>
    <property type="evidence" value="ECO:0007669"/>
    <property type="project" value="InterPro"/>
</dbReference>
<dbReference type="InterPro" id="IPR036397">
    <property type="entry name" value="RNaseH_sf"/>
</dbReference>
<dbReference type="GeneTree" id="ENSGT01000000214408"/>
<dbReference type="GO" id="GO:0003676">
    <property type="term" value="F:nucleic acid binding"/>
    <property type="evidence" value="ECO:0007669"/>
    <property type="project" value="InterPro"/>
</dbReference>
<evidence type="ECO:0000256" key="2">
    <source>
        <dbReference type="SAM" id="MobiDB-lite"/>
    </source>
</evidence>
<dbReference type="Ensembl" id="ENSFHET00000021822.1">
    <property type="protein sequence ID" value="ENSFHEP00000014100.1"/>
    <property type="gene ID" value="ENSFHEG00000015623.1"/>
</dbReference>
<protein>
    <recommendedName>
        <fullName evidence="1">Gypsy retrotransposon integrase-like protein 1</fullName>
    </recommendedName>
</protein>
<dbReference type="Gene3D" id="1.10.340.70">
    <property type="match status" value="1"/>
</dbReference>
<evidence type="ECO:0000256" key="1">
    <source>
        <dbReference type="ARBA" id="ARBA00039658"/>
    </source>
</evidence>
<sequence>MESGTTLSGTEKRQESRDVCLLWKERPRLILIDKVLYRQVYNQVGQCHNQLVIPESHREIALEGVHDQTGHMGYERTLELARARFYWPKMTAAVEQKCKTCERCLRRKARAQRAAKLVNIKVYSPLELVCIDFLSLEPDSGDIRNILVITDHFTKYAMAFPTKDQTAKTVATILWENLICNFGFPKRVHSDQGANFESEIVAELCKLAGVKSRTTPYHPRGNPVERFNRTLLDLLGTLEDKKKEHWRKYVRPVVHAYNCTRNDATGESPFFLMFGRQPRLPIDLCFGICPAGYDPKTHTHYVSDLKKRLKYAYKLATESAEKRQLLNKRRWDSKVTAAAIDVGDRVLVRNVNIRKKHKIADRWESTVYVVTKQPNTDIPVYVVTPEDGDGRERILHRDLLLPCGFLPVKHIVHEEQASTRVDKPCTRSRVREGLTQSKEDSCWQEVLLNPEAPEFQMPGKEAREDSLLVEEDDLSFLNGGEEISFQVEGETCDEEQIPVCTHACSVDNYAGATVDFTSAPESCTSTVSIPTCDSETCGKVDETSKQGNGEASAIRQRSRRERRPPVKLQDYTGWTARCQQQTVGDKPQLDVSSLMAMMQTQTALLMNLMNMVMAISDEDVRV</sequence>
<dbReference type="Gene3D" id="3.30.420.10">
    <property type="entry name" value="Ribonuclease H-like superfamily/Ribonuclease H"/>
    <property type="match status" value="1"/>
</dbReference>
<dbReference type="InterPro" id="IPR041588">
    <property type="entry name" value="Integrase_H2C2"/>
</dbReference>
<dbReference type="InterPro" id="IPR012337">
    <property type="entry name" value="RNaseH-like_sf"/>
</dbReference>
<dbReference type="SUPFAM" id="SSF53098">
    <property type="entry name" value="Ribonuclease H-like"/>
    <property type="match status" value="1"/>
</dbReference>
<dbReference type="InterPro" id="IPR001584">
    <property type="entry name" value="Integrase_cat-core"/>
</dbReference>
<dbReference type="Pfam" id="PF00665">
    <property type="entry name" value="rve"/>
    <property type="match status" value="1"/>
</dbReference>
<organism evidence="4 5">
    <name type="scientific">Fundulus heteroclitus</name>
    <name type="common">Killifish</name>
    <name type="synonym">Mummichog</name>
    <dbReference type="NCBI Taxonomy" id="8078"/>
    <lineage>
        <taxon>Eukaryota</taxon>
        <taxon>Metazoa</taxon>
        <taxon>Chordata</taxon>
        <taxon>Craniata</taxon>
        <taxon>Vertebrata</taxon>
        <taxon>Euteleostomi</taxon>
        <taxon>Actinopterygii</taxon>
        <taxon>Neopterygii</taxon>
        <taxon>Teleostei</taxon>
        <taxon>Neoteleostei</taxon>
        <taxon>Acanthomorphata</taxon>
        <taxon>Ovalentaria</taxon>
        <taxon>Atherinomorphae</taxon>
        <taxon>Cyprinodontiformes</taxon>
        <taxon>Fundulidae</taxon>
        <taxon>Fundulus</taxon>
    </lineage>
</organism>
<dbReference type="FunFam" id="3.30.420.10:FF:000032">
    <property type="entry name" value="Retrovirus-related Pol polyprotein from transposon 297-like Protein"/>
    <property type="match status" value="1"/>
</dbReference>
<reference evidence="4" key="1">
    <citation type="submission" date="2025-08" db="UniProtKB">
        <authorList>
            <consortium name="Ensembl"/>
        </authorList>
    </citation>
    <scope>IDENTIFICATION</scope>
</reference>
<dbReference type="STRING" id="8078.ENSFHEP00000014100"/>
<name>A0A3Q2TEH3_FUNHE</name>
<evidence type="ECO:0000313" key="5">
    <source>
        <dbReference type="Proteomes" id="UP000265000"/>
    </source>
</evidence>
<dbReference type="Proteomes" id="UP000265000">
    <property type="component" value="Unplaced"/>
</dbReference>
<dbReference type="PANTHER" id="PTHR37984">
    <property type="entry name" value="PROTEIN CBG26694"/>
    <property type="match status" value="1"/>
</dbReference>
<proteinExistence type="predicted"/>
<dbReference type="InterPro" id="IPR050951">
    <property type="entry name" value="Retrovirus_Pol_polyprotein"/>
</dbReference>
<dbReference type="AlphaFoldDB" id="A0A3Q2TEH3"/>
<dbReference type="Pfam" id="PF17921">
    <property type="entry name" value="Integrase_H2C2"/>
    <property type="match status" value="1"/>
</dbReference>
<dbReference type="FunFam" id="1.10.340.70:FF:000001">
    <property type="entry name" value="Retrovirus-related Pol polyprotein from transposon gypsy-like Protein"/>
    <property type="match status" value="1"/>
</dbReference>
<dbReference type="PANTHER" id="PTHR37984:SF15">
    <property type="entry name" value="INTEGRASE CATALYTIC DOMAIN-CONTAINING PROTEIN"/>
    <property type="match status" value="1"/>
</dbReference>
<feature type="domain" description="Integrase catalytic" evidence="3">
    <location>
        <begin position="121"/>
        <end position="277"/>
    </location>
</feature>
<keyword evidence="5" id="KW-1185">Reference proteome</keyword>
<feature type="region of interest" description="Disordered" evidence="2">
    <location>
        <begin position="540"/>
        <end position="566"/>
    </location>
</feature>
<evidence type="ECO:0000259" key="3">
    <source>
        <dbReference type="PROSITE" id="PS50994"/>
    </source>
</evidence>
<reference evidence="4" key="2">
    <citation type="submission" date="2025-09" db="UniProtKB">
        <authorList>
            <consortium name="Ensembl"/>
        </authorList>
    </citation>
    <scope>IDENTIFICATION</scope>
</reference>